<dbReference type="Pfam" id="PF07676">
    <property type="entry name" value="PD40"/>
    <property type="match status" value="2"/>
</dbReference>
<dbReference type="Proteomes" id="UP001169066">
    <property type="component" value="Unassembled WGS sequence"/>
</dbReference>
<organism evidence="2 3">
    <name type="scientific">Sulfurovum xiamenensis</name>
    <dbReference type="NCBI Taxonomy" id="3019066"/>
    <lineage>
        <taxon>Bacteria</taxon>
        <taxon>Pseudomonadati</taxon>
        <taxon>Campylobacterota</taxon>
        <taxon>Epsilonproteobacteria</taxon>
        <taxon>Campylobacterales</taxon>
        <taxon>Sulfurovaceae</taxon>
        <taxon>Sulfurovum</taxon>
    </lineage>
</organism>
<evidence type="ECO:0000313" key="3">
    <source>
        <dbReference type="Proteomes" id="UP001169066"/>
    </source>
</evidence>
<dbReference type="NCBIfam" id="NF003124">
    <property type="entry name" value="PRK04043.1"/>
    <property type="match status" value="1"/>
</dbReference>
<comment type="caution">
    <text evidence="2">The sequence shown here is derived from an EMBL/GenBank/DDBJ whole genome shotgun (WGS) entry which is preliminary data.</text>
</comment>
<dbReference type="Gene3D" id="2.120.10.30">
    <property type="entry name" value="TolB, C-terminal domain"/>
    <property type="match status" value="1"/>
</dbReference>
<reference evidence="2" key="1">
    <citation type="submission" date="2023-01" db="EMBL/GenBank/DDBJ databases">
        <title>Sulfurovum sp. XTW-4 genome assembly.</title>
        <authorList>
            <person name="Wang J."/>
        </authorList>
    </citation>
    <scope>NUCLEOTIDE SEQUENCE</scope>
    <source>
        <strain evidence="2">XTW-4</strain>
    </source>
</reference>
<gene>
    <name evidence="2" type="primary">tolB</name>
    <name evidence="2" type="ORF">PF327_00915</name>
</gene>
<keyword evidence="3" id="KW-1185">Reference proteome</keyword>
<dbReference type="InterPro" id="IPR011659">
    <property type="entry name" value="WD40"/>
</dbReference>
<dbReference type="EMBL" id="JAQIBC010000001">
    <property type="protein sequence ID" value="MDM5262763.1"/>
    <property type="molecule type" value="Genomic_DNA"/>
</dbReference>
<dbReference type="PANTHER" id="PTHR36842:SF1">
    <property type="entry name" value="PROTEIN TOLB"/>
    <property type="match status" value="1"/>
</dbReference>
<name>A0ABT7QNW0_9BACT</name>
<protein>
    <submittedName>
        <fullName evidence="2">Tol-Pal system protein TolB</fullName>
    </submittedName>
</protein>
<proteinExistence type="inferred from homology"/>
<dbReference type="SUPFAM" id="SSF69304">
    <property type="entry name" value="Tricorn protease N-terminal domain"/>
    <property type="match status" value="1"/>
</dbReference>
<evidence type="ECO:0000256" key="1">
    <source>
        <dbReference type="ARBA" id="ARBA00009820"/>
    </source>
</evidence>
<comment type="similarity">
    <text evidence="1">Belongs to the TolB family.</text>
</comment>
<dbReference type="InterPro" id="IPR011042">
    <property type="entry name" value="6-blade_b-propeller_TolB-like"/>
</dbReference>
<dbReference type="RefSeq" id="WP_008243917.1">
    <property type="nucleotide sequence ID" value="NZ_JAQIBC010000001.1"/>
</dbReference>
<sequence length="417" mass="46838">MRYLLVIFASMTFFTLNVFGVDATLKIEKDVEQRARIALMDGSSEQSSKVFNILLSDLKVSGHFLADNTHHIGEISSDYIIPALKSQEYVIKYAMDQRSGAKLLVRLLKASNGTQIFKKSYAISSKEKMPFLIHKAISDINNILQYPSISWINRYVAYAVYTTPGRSEIRLADYTFSYKKTIIKGGLNLFPKWADRAQRNIYYTSYKGTLPTLYKLNIYNGTKTKIASSEGMLVCSDVNNDGSKLLLTMAPEGQADIYEYDLASKSKKRITTFKGIDVNGRYVDDESRIVFVSNRLGYANVFKKSISGGPTSQVVYHGRNNNSCDAYGDKIVYSSRESSNAFGDNTFNLYLTSTGSSDTRPITTTGSNQFPRFSTDGSVILFLKQRGRSSSIGYTNLTSQQSLLFPFNDRKVQSIDW</sequence>
<dbReference type="PANTHER" id="PTHR36842">
    <property type="entry name" value="PROTEIN TOLB HOMOLOG"/>
    <property type="match status" value="1"/>
</dbReference>
<evidence type="ECO:0000313" key="2">
    <source>
        <dbReference type="EMBL" id="MDM5262763.1"/>
    </source>
</evidence>
<accession>A0ABT7QNW0</accession>